<reference evidence="1 2" key="1">
    <citation type="journal article" date="2013" name="Nat. Commun.">
        <title>The evolution and pathogenic mechanisms of the rice sheath blight pathogen.</title>
        <authorList>
            <person name="Zheng A."/>
            <person name="Lin R."/>
            <person name="Xu L."/>
            <person name="Qin P."/>
            <person name="Tang C."/>
            <person name="Ai P."/>
            <person name="Zhang D."/>
            <person name="Liu Y."/>
            <person name="Sun Z."/>
            <person name="Feng H."/>
            <person name="Wang Y."/>
            <person name="Chen Y."/>
            <person name="Liang X."/>
            <person name="Fu R."/>
            <person name="Li Q."/>
            <person name="Zhang J."/>
            <person name="Yu X."/>
            <person name="Xie Z."/>
            <person name="Ding L."/>
            <person name="Guan P."/>
            <person name="Tang J."/>
            <person name="Liang Y."/>
            <person name="Wang S."/>
            <person name="Deng Q."/>
            <person name="Li S."/>
            <person name="Zhu J."/>
            <person name="Wang L."/>
            <person name="Liu H."/>
            <person name="Li P."/>
        </authorList>
    </citation>
    <scope>NUCLEOTIDE SEQUENCE [LARGE SCALE GENOMIC DNA]</scope>
    <source>
        <strain evidence="2">AG-1 IA</strain>
    </source>
</reference>
<name>L8WIW6_THACA</name>
<dbReference type="Proteomes" id="UP000011668">
    <property type="component" value="Unassembled WGS sequence"/>
</dbReference>
<sequence>MKELLPCAHMSLYQDLDVSHERRQTVTTNRNVIKVSKYFPINLKKETRSNYFSRTLEDRVITPMDVPKRPRRWLAQITAPSHKYTLSAYSIPLRAGIKIS</sequence>
<dbReference type="HOGENOM" id="CLU_2307964_0_0_1"/>
<organism evidence="1 2">
    <name type="scientific">Thanatephorus cucumeris (strain AG1-IA)</name>
    <name type="common">Rice sheath blight fungus</name>
    <name type="synonym">Rhizoctonia solani</name>
    <dbReference type="NCBI Taxonomy" id="983506"/>
    <lineage>
        <taxon>Eukaryota</taxon>
        <taxon>Fungi</taxon>
        <taxon>Dikarya</taxon>
        <taxon>Basidiomycota</taxon>
        <taxon>Agaricomycotina</taxon>
        <taxon>Agaricomycetes</taxon>
        <taxon>Cantharellales</taxon>
        <taxon>Ceratobasidiaceae</taxon>
        <taxon>Rhizoctonia</taxon>
        <taxon>Rhizoctonia solani AG-1</taxon>
    </lineage>
</organism>
<protein>
    <submittedName>
        <fullName evidence="1">Uncharacterized protein</fullName>
    </submittedName>
</protein>
<keyword evidence="2" id="KW-1185">Reference proteome</keyword>
<evidence type="ECO:0000313" key="1">
    <source>
        <dbReference type="EMBL" id="ELU36274.1"/>
    </source>
</evidence>
<gene>
    <name evidence="1" type="ORF">AG1IA_09694</name>
</gene>
<evidence type="ECO:0000313" key="2">
    <source>
        <dbReference type="Proteomes" id="UP000011668"/>
    </source>
</evidence>
<dbReference type="AlphaFoldDB" id="L8WIW6"/>
<accession>L8WIW6</accession>
<dbReference type="EMBL" id="AFRT01003813">
    <property type="protein sequence ID" value="ELU36274.1"/>
    <property type="molecule type" value="Genomic_DNA"/>
</dbReference>
<comment type="caution">
    <text evidence="1">The sequence shown here is derived from an EMBL/GenBank/DDBJ whole genome shotgun (WGS) entry which is preliminary data.</text>
</comment>
<proteinExistence type="predicted"/>